<dbReference type="InterPro" id="IPR013594">
    <property type="entry name" value="Dynein_heavy_tail"/>
</dbReference>
<gene>
    <name evidence="2" type="ORF">MEDL_47557</name>
</gene>
<name>A0A8S3TML9_MYTED</name>
<dbReference type="OrthoDB" id="286107at2759"/>
<dbReference type="EMBL" id="CAJPWZ010002279">
    <property type="protein sequence ID" value="CAG2234951.1"/>
    <property type="molecule type" value="Genomic_DNA"/>
</dbReference>
<evidence type="ECO:0000313" key="3">
    <source>
        <dbReference type="Proteomes" id="UP000683360"/>
    </source>
</evidence>
<protein>
    <submittedName>
        <fullName evidence="2">DNAH</fullName>
    </submittedName>
</protein>
<accession>A0A8S3TML9</accession>
<dbReference type="GO" id="GO:0005858">
    <property type="term" value="C:axonemal dynein complex"/>
    <property type="evidence" value="ECO:0007669"/>
    <property type="project" value="TreeGrafter"/>
</dbReference>
<dbReference type="Proteomes" id="UP000683360">
    <property type="component" value="Unassembled WGS sequence"/>
</dbReference>
<comment type="caution">
    <text evidence="2">The sequence shown here is derived from an EMBL/GenBank/DDBJ whole genome shotgun (WGS) entry which is preliminary data.</text>
</comment>
<dbReference type="InterPro" id="IPR026983">
    <property type="entry name" value="DHC"/>
</dbReference>
<keyword evidence="3" id="KW-1185">Reference proteome</keyword>
<dbReference type="GO" id="GO:0045505">
    <property type="term" value="F:dynein intermediate chain binding"/>
    <property type="evidence" value="ECO:0007669"/>
    <property type="project" value="InterPro"/>
</dbReference>
<organism evidence="2 3">
    <name type="scientific">Mytilus edulis</name>
    <name type="common">Blue mussel</name>
    <dbReference type="NCBI Taxonomy" id="6550"/>
    <lineage>
        <taxon>Eukaryota</taxon>
        <taxon>Metazoa</taxon>
        <taxon>Spiralia</taxon>
        <taxon>Lophotrochozoa</taxon>
        <taxon>Mollusca</taxon>
        <taxon>Bivalvia</taxon>
        <taxon>Autobranchia</taxon>
        <taxon>Pteriomorphia</taxon>
        <taxon>Mytilida</taxon>
        <taxon>Mytiloidea</taxon>
        <taxon>Mytilidae</taxon>
        <taxon>Mytilinae</taxon>
        <taxon>Mytilus</taxon>
    </lineage>
</organism>
<evidence type="ECO:0000259" key="1">
    <source>
        <dbReference type="Pfam" id="PF08385"/>
    </source>
</evidence>
<dbReference type="PANTHER" id="PTHR46532">
    <property type="entry name" value="MALE FERTILITY FACTOR KL5"/>
    <property type="match status" value="1"/>
</dbReference>
<evidence type="ECO:0000313" key="2">
    <source>
        <dbReference type="EMBL" id="CAG2234951.1"/>
    </source>
</evidence>
<dbReference type="PANTHER" id="PTHR46532:SF11">
    <property type="entry name" value="DYNEIN AXONEMAL HEAVY CHAIN 12"/>
    <property type="match status" value="1"/>
</dbReference>
<reference evidence="2" key="1">
    <citation type="submission" date="2021-03" db="EMBL/GenBank/DDBJ databases">
        <authorList>
            <person name="Bekaert M."/>
        </authorList>
    </citation>
    <scope>NUCLEOTIDE SEQUENCE</scope>
</reference>
<proteinExistence type="predicted"/>
<dbReference type="GO" id="GO:0007018">
    <property type="term" value="P:microtubule-based movement"/>
    <property type="evidence" value="ECO:0007669"/>
    <property type="project" value="InterPro"/>
</dbReference>
<feature type="domain" description="Dynein heavy chain tail" evidence="1">
    <location>
        <begin position="168"/>
        <end position="402"/>
    </location>
</feature>
<dbReference type="AlphaFoldDB" id="A0A8S3TML9"/>
<sequence>MSLGTDPAHGIQERRQSVAIHAGLPGRRRSTVGSLLVNTESLKERQQKAKEARDVRKSLLQPHHKFLMQMVAQHLALDYSVLEDFVLDAERQVTLITDFCVKDGSRSVKFYYQEAIIPLLEECGRTISGAGKGAVASRVLVTSGTGERLRGICVYFLRTKSDIALTSKNIYDKWKELDKKITDSANETKDNVKYLYTLEKYCEPLYRCDPVSMTNCLPGLINSIRMIHSISRYYNTSERMTSLFIKVTNQMVTACKNYITDHGVNRIWDQQRQPLIEKLQNCVNLYKNYQTVFQKTKQKIEQTPGEKPFEFSEMYIFGKFETFCRRLDKIITLLNYIQIFSTLSESKVEGIETYGGRFQQILGSIKKKPYDFLDQRKVDFDIDFEDFKRQLGELEASTLNFFTL</sequence>
<dbReference type="GO" id="GO:0051959">
    <property type="term" value="F:dynein light intermediate chain binding"/>
    <property type="evidence" value="ECO:0007669"/>
    <property type="project" value="InterPro"/>
</dbReference>
<dbReference type="Pfam" id="PF08385">
    <property type="entry name" value="DHC_N1"/>
    <property type="match status" value="1"/>
</dbReference>